<evidence type="ECO:0000313" key="1">
    <source>
        <dbReference type="EMBL" id="GAV87121.1"/>
    </source>
</evidence>
<dbReference type="InParanoid" id="A0A1Q3D3Z2"/>
<dbReference type="OrthoDB" id="1935089at2759"/>
<dbReference type="Proteomes" id="UP000187406">
    <property type="component" value="Unassembled WGS sequence"/>
</dbReference>
<reference evidence="2" key="1">
    <citation type="submission" date="2016-04" db="EMBL/GenBank/DDBJ databases">
        <title>Cephalotus genome sequencing.</title>
        <authorList>
            <person name="Fukushima K."/>
            <person name="Hasebe M."/>
            <person name="Fang X."/>
        </authorList>
    </citation>
    <scope>NUCLEOTIDE SEQUENCE [LARGE SCALE GENOMIC DNA]</scope>
    <source>
        <strain evidence="2">cv. St1</strain>
    </source>
</reference>
<name>A0A1Q3D3Z2_CEPFO</name>
<evidence type="ECO:0000313" key="2">
    <source>
        <dbReference type="Proteomes" id="UP000187406"/>
    </source>
</evidence>
<keyword evidence="2" id="KW-1185">Reference proteome</keyword>
<dbReference type="EMBL" id="BDDD01004181">
    <property type="protein sequence ID" value="GAV87121.1"/>
    <property type="molecule type" value="Genomic_DNA"/>
</dbReference>
<sequence>MCGLRDVGFQECPFTWTNGREGERVCSWLDICVSTTEWMTLFPWATVTHEECGVYDHCPVLLSLPKNSTEKKGVTNFEAMCNKDKRCEEIINEAWDEGDYILETLKLLAKIQRCRDRLARWNTHTFGQLRRRIREQKSHMNSLNEWGNSYEIKQDIKELNDLLEMEEIMWRQRSRVSWLKDDDKNTKKIHSRVPKEGA</sequence>
<gene>
    <name evidence="1" type="ORF">CFOL_v3_30547</name>
</gene>
<organism evidence="1 2">
    <name type="scientific">Cephalotus follicularis</name>
    <name type="common">Albany pitcher plant</name>
    <dbReference type="NCBI Taxonomy" id="3775"/>
    <lineage>
        <taxon>Eukaryota</taxon>
        <taxon>Viridiplantae</taxon>
        <taxon>Streptophyta</taxon>
        <taxon>Embryophyta</taxon>
        <taxon>Tracheophyta</taxon>
        <taxon>Spermatophyta</taxon>
        <taxon>Magnoliopsida</taxon>
        <taxon>eudicotyledons</taxon>
        <taxon>Gunneridae</taxon>
        <taxon>Pentapetalae</taxon>
        <taxon>rosids</taxon>
        <taxon>fabids</taxon>
        <taxon>Oxalidales</taxon>
        <taxon>Cephalotaceae</taxon>
        <taxon>Cephalotus</taxon>
    </lineage>
</organism>
<accession>A0A1Q3D3Z2</accession>
<dbReference type="AlphaFoldDB" id="A0A1Q3D3Z2"/>
<protein>
    <recommendedName>
        <fullName evidence="3">Exo_endo_phos domain-containing protein</fullName>
    </recommendedName>
</protein>
<dbReference type="PANTHER" id="PTHR33710:SF62">
    <property type="entry name" value="DUF4283 DOMAIN PROTEIN"/>
    <property type="match status" value="1"/>
</dbReference>
<dbReference type="PANTHER" id="PTHR33710">
    <property type="entry name" value="BNAC02G09200D PROTEIN"/>
    <property type="match status" value="1"/>
</dbReference>
<comment type="caution">
    <text evidence="1">The sequence shown here is derived from an EMBL/GenBank/DDBJ whole genome shotgun (WGS) entry which is preliminary data.</text>
</comment>
<proteinExistence type="predicted"/>
<evidence type="ECO:0008006" key="3">
    <source>
        <dbReference type="Google" id="ProtNLM"/>
    </source>
</evidence>